<evidence type="ECO:0000256" key="2">
    <source>
        <dbReference type="ARBA" id="ARBA00009848"/>
    </source>
</evidence>
<comment type="similarity">
    <text evidence="2">Belongs to the P2X receptor family.</text>
</comment>
<keyword evidence="3" id="KW-0813">Transport</keyword>
<comment type="subcellular location">
    <subcellularLocation>
        <location evidence="1">Endomembrane system</location>
    </subcellularLocation>
</comment>
<dbReference type="GO" id="GO:0012505">
    <property type="term" value="C:endomembrane system"/>
    <property type="evidence" value="ECO:0007669"/>
    <property type="project" value="UniProtKB-SubCell"/>
</dbReference>
<evidence type="ECO:0000256" key="8">
    <source>
        <dbReference type="ARBA" id="ARBA00023286"/>
    </source>
</evidence>
<dbReference type="GO" id="GO:0016020">
    <property type="term" value="C:membrane"/>
    <property type="evidence" value="ECO:0007669"/>
    <property type="project" value="TreeGrafter"/>
</dbReference>
<organism evidence="12 13">
    <name type="scientific">Reticulomyxa filosa</name>
    <dbReference type="NCBI Taxonomy" id="46433"/>
    <lineage>
        <taxon>Eukaryota</taxon>
        <taxon>Sar</taxon>
        <taxon>Rhizaria</taxon>
        <taxon>Retaria</taxon>
        <taxon>Foraminifera</taxon>
        <taxon>Monothalamids</taxon>
        <taxon>Reticulomyxidae</taxon>
        <taxon>Reticulomyxa</taxon>
    </lineage>
</organism>
<accession>X6NUB0</accession>
<dbReference type="EMBL" id="ASPP01005798">
    <property type="protein sequence ID" value="ETO29870.1"/>
    <property type="molecule type" value="Genomic_DNA"/>
</dbReference>
<dbReference type="InterPro" id="IPR059116">
    <property type="entry name" value="P2X_receptor"/>
</dbReference>
<dbReference type="PANTHER" id="PTHR10125">
    <property type="entry name" value="P2X PURINOCEPTOR"/>
    <property type="match status" value="1"/>
</dbReference>
<evidence type="ECO:0000256" key="4">
    <source>
        <dbReference type="ARBA" id="ARBA00022692"/>
    </source>
</evidence>
<keyword evidence="4 11" id="KW-0812">Transmembrane</keyword>
<dbReference type="PANTHER" id="PTHR10125:SF31">
    <property type="entry name" value="P2X RECEPTOR E"/>
    <property type="match status" value="1"/>
</dbReference>
<evidence type="ECO:0000256" key="11">
    <source>
        <dbReference type="SAM" id="Phobius"/>
    </source>
</evidence>
<evidence type="ECO:0000256" key="9">
    <source>
        <dbReference type="ARBA" id="ARBA00023303"/>
    </source>
</evidence>
<evidence type="ECO:0000256" key="6">
    <source>
        <dbReference type="ARBA" id="ARBA00023065"/>
    </source>
</evidence>
<reference evidence="12 13" key="1">
    <citation type="journal article" date="2013" name="Curr. Biol.">
        <title>The Genome of the Foraminiferan Reticulomyxa filosa.</title>
        <authorList>
            <person name="Glockner G."/>
            <person name="Hulsmann N."/>
            <person name="Schleicher M."/>
            <person name="Noegel A.A."/>
            <person name="Eichinger L."/>
            <person name="Gallinger C."/>
            <person name="Pawlowski J."/>
            <person name="Sierra R."/>
            <person name="Euteneuer U."/>
            <person name="Pillet L."/>
            <person name="Moustafa A."/>
            <person name="Platzer M."/>
            <person name="Groth M."/>
            <person name="Szafranski K."/>
            <person name="Schliwa M."/>
        </authorList>
    </citation>
    <scope>NUCLEOTIDE SEQUENCE [LARGE SCALE GENOMIC DNA]</scope>
</reference>
<dbReference type="InterPro" id="IPR027309">
    <property type="entry name" value="P2X_extracellular_dom_sf"/>
</dbReference>
<evidence type="ECO:0000256" key="10">
    <source>
        <dbReference type="SAM" id="MobiDB-lite"/>
    </source>
</evidence>
<dbReference type="AlphaFoldDB" id="X6NUB0"/>
<dbReference type="Pfam" id="PF00864">
    <property type="entry name" value="P2X_receptor"/>
    <property type="match status" value="1"/>
</dbReference>
<feature type="compositionally biased region" description="Low complexity" evidence="10">
    <location>
        <begin position="330"/>
        <end position="345"/>
    </location>
</feature>
<keyword evidence="6" id="KW-0406">Ion transport</keyword>
<comment type="caution">
    <text evidence="12">The sequence shown here is derived from an EMBL/GenBank/DDBJ whole genome shotgun (WGS) entry which is preliminary data.</text>
</comment>
<keyword evidence="12" id="KW-0675">Receptor</keyword>
<dbReference type="Gene3D" id="2.60.490.10">
    <property type="entry name" value="atp-gated p2x4 ion channel domain"/>
    <property type="match status" value="1"/>
</dbReference>
<dbReference type="OrthoDB" id="494673at2759"/>
<dbReference type="GO" id="GO:0070588">
    <property type="term" value="P:calcium ion transmembrane transport"/>
    <property type="evidence" value="ECO:0007669"/>
    <property type="project" value="TreeGrafter"/>
</dbReference>
<evidence type="ECO:0000256" key="5">
    <source>
        <dbReference type="ARBA" id="ARBA00022989"/>
    </source>
</evidence>
<proteinExistence type="inferred from homology"/>
<dbReference type="GO" id="GO:0015267">
    <property type="term" value="F:channel activity"/>
    <property type="evidence" value="ECO:0007669"/>
    <property type="project" value="UniProtKB-ARBA"/>
</dbReference>
<keyword evidence="13" id="KW-1185">Reference proteome</keyword>
<dbReference type="Proteomes" id="UP000023152">
    <property type="component" value="Unassembled WGS sequence"/>
</dbReference>
<gene>
    <name evidence="12" type="ORF">RFI_07250</name>
</gene>
<keyword evidence="7 11" id="KW-0472">Membrane</keyword>
<keyword evidence="5 11" id="KW-1133">Transmembrane helix</keyword>
<dbReference type="Gene3D" id="1.10.287.940">
    <property type="entry name" value="atp-gated p2x4 ion channel"/>
    <property type="match status" value="1"/>
</dbReference>
<evidence type="ECO:0000256" key="3">
    <source>
        <dbReference type="ARBA" id="ARBA00022448"/>
    </source>
</evidence>
<keyword evidence="9" id="KW-0407">Ion channel</keyword>
<evidence type="ECO:0000313" key="12">
    <source>
        <dbReference type="EMBL" id="ETO29870.1"/>
    </source>
</evidence>
<feature type="region of interest" description="Disordered" evidence="10">
    <location>
        <begin position="321"/>
        <end position="355"/>
    </location>
</feature>
<evidence type="ECO:0000256" key="1">
    <source>
        <dbReference type="ARBA" id="ARBA00004308"/>
    </source>
</evidence>
<protein>
    <submittedName>
        <fullName evidence="12">P2X receptor subunit</fullName>
    </submittedName>
</protein>
<sequence>KKKKFEGANNKKKKVKGTGSIGNYSNWQKAIPYDSTDLIYPPAEQDALFVTTALLTTPNQTVRVCPGSKDIVKLFGKCTTNSDCPSNVYTADSYGITTGVCGSNKYCEIYGWCPLENSSAPLGIVNNVGNFTVFVKVNVRFAAFGVSRSNLEDRDHNGAPILGYNLFEVNDMLSRATGGKMKNVKLLAKKGAIIAVTSTWNCNLDNGADKCNPTFQFQRLDNSTNSVSLGNPTGTNRRLRKLIGVRFVFVVDGKAGKFSFAALSVTFGAGLAYIGIASFITDIVLERFLPESSKYSKAKNEKISSLTMALSTDRIFEDVDLDTDGEKGEPQTNPTTTNEQPQEPNGTATPQPVAVAQIPVETLNKNQSVELTTSAQLNYMRGDKS</sequence>
<evidence type="ECO:0000256" key="7">
    <source>
        <dbReference type="ARBA" id="ARBA00023136"/>
    </source>
</evidence>
<evidence type="ECO:0000313" key="13">
    <source>
        <dbReference type="Proteomes" id="UP000023152"/>
    </source>
</evidence>
<dbReference type="GO" id="GO:0007165">
    <property type="term" value="P:signal transduction"/>
    <property type="evidence" value="ECO:0007669"/>
    <property type="project" value="UniProtKB-ARBA"/>
</dbReference>
<feature type="transmembrane region" description="Helical" evidence="11">
    <location>
        <begin position="260"/>
        <end position="285"/>
    </location>
</feature>
<feature type="non-terminal residue" evidence="12">
    <location>
        <position position="1"/>
    </location>
</feature>
<name>X6NUB0_RETFI</name>
<keyword evidence="8" id="KW-1071">Ligand-gated ion channel</keyword>